<dbReference type="Proteomes" id="UP000078316">
    <property type="component" value="Unassembled WGS sequence"/>
</dbReference>
<dbReference type="OrthoDB" id="7996345at2"/>
<proteinExistence type="predicted"/>
<comment type="caution">
    <text evidence="1">The sequence shown here is derived from an EMBL/GenBank/DDBJ whole genome shotgun (WGS) entry which is preliminary data.</text>
</comment>
<dbReference type="RefSeq" id="WP_048432645.1">
    <property type="nucleotide sequence ID" value="NZ_LWHQ01000039.1"/>
</dbReference>
<name>A0A179S587_9HYPH</name>
<protein>
    <recommendedName>
        <fullName evidence="3">Head decoration protein</fullName>
    </recommendedName>
</protein>
<evidence type="ECO:0008006" key="3">
    <source>
        <dbReference type="Google" id="ProtNLM"/>
    </source>
</evidence>
<dbReference type="AlphaFoldDB" id="A0A179S587"/>
<dbReference type="EMBL" id="LWHQ01000039">
    <property type="protein sequence ID" value="OAS22199.1"/>
    <property type="molecule type" value="Genomic_DNA"/>
</dbReference>
<dbReference type="Pfam" id="PF02924">
    <property type="entry name" value="HDPD"/>
    <property type="match status" value="1"/>
</dbReference>
<dbReference type="STRING" id="427683.A5481_19710"/>
<dbReference type="Gene3D" id="2.40.300.10">
    <property type="entry name" value="Head decoration protein D"/>
    <property type="match status" value="1"/>
</dbReference>
<reference evidence="1 2" key="1">
    <citation type="submission" date="2016-04" db="EMBL/GenBank/DDBJ databases">
        <authorList>
            <person name="Evans L.H."/>
            <person name="Alamgir A."/>
            <person name="Owens N."/>
            <person name="Weber N.D."/>
            <person name="Virtaneva K."/>
            <person name="Barbian K."/>
            <person name="Babar A."/>
            <person name="Rosenke K."/>
        </authorList>
    </citation>
    <scope>NUCLEOTIDE SEQUENCE [LARGE SCALE GENOMIC DNA]</scope>
    <source>
        <strain evidence="1 2">PMB02</strain>
    </source>
</reference>
<accession>A0A179S587</accession>
<evidence type="ECO:0000313" key="2">
    <source>
        <dbReference type="Proteomes" id="UP000078316"/>
    </source>
</evidence>
<organism evidence="1 2">
    <name type="scientific">Methylobacterium platani</name>
    <dbReference type="NCBI Taxonomy" id="427683"/>
    <lineage>
        <taxon>Bacteria</taxon>
        <taxon>Pseudomonadati</taxon>
        <taxon>Pseudomonadota</taxon>
        <taxon>Alphaproteobacteria</taxon>
        <taxon>Hyphomicrobiales</taxon>
        <taxon>Methylobacteriaceae</taxon>
        <taxon>Methylobacterium</taxon>
    </lineage>
</organism>
<sequence>MALLETAIVASDWLKHEDGSYRSRDTAVIASGSGKLASGTVLGKVAATGKYVPAAASGSDGSQTAVAVLLFPVDATSADAKAVIVSRHAIASHAGLTYGATINDATKRAAANAQLNAVGIIVRQGA</sequence>
<dbReference type="InterPro" id="IPR004195">
    <property type="entry name" value="Head_decoration_D"/>
</dbReference>
<evidence type="ECO:0000313" key="1">
    <source>
        <dbReference type="EMBL" id="OAS22199.1"/>
    </source>
</evidence>
<gene>
    <name evidence="1" type="ORF">A5481_19710</name>
</gene>